<dbReference type="PANTHER" id="PTHR47331">
    <property type="entry name" value="PHD-TYPE DOMAIN-CONTAINING PROTEIN"/>
    <property type="match status" value="1"/>
</dbReference>
<protein>
    <submittedName>
        <fullName evidence="2">Transposon polyprotein</fullName>
    </submittedName>
</protein>
<dbReference type="InterPro" id="IPR008042">
    <property type="entry name" value="Retrotrans_Pao"/>
</dbReference>
<organism evidence="2 3">
    <name type="scientific">Trichonephila clavipes</name>
    <name type="common">Golden silk orbweaver</name>
    <name type="synonym">Nephila clavipes</name>
    <dbReference type="NCBI Taxonomy" id="2585209"/>
    <lineage>
        <taxon>Eukaryota</taxon>
        <taxon>Metazoa</taxon>
        <taxon>Ecdysozoa</taxon>
        <taxon>Arthropoda</taxon>
        <taxon>Chelicerata</taxon>
        <taxon>Arachnida</taxon>
        <taxon>Araneae</taxon>
        <taxon>Araneomorphae</taxon>
        <taxon>Entelegynae</taxon>
        <taxon>Araneoidea</taxon>
        <taxon>Nephilidae</taxon>
        <taxon>Trichonephila</taxon>
    </lineage>
</organism>
<comment type="caution">
    <text evidence="2">The sequence shown here is derived from an EMBL/GenBank/DDBJ whole genome shotgun (WGS) entry which is preliminary data.</text>
</comment>
<dbReference type="InterPro" id="IPR012337">
    <property type="entry name" value="RNaseH-like_sf"/>
</dbReference>
<sequence>MKDIFIFNLKVNFPDNITKRSFLSQSARLFDPLGFLTPCTVSIKIFYQQLWLLKLDWGSPLPEALATKWKTFQKEFEQVCSIHIPRWIHTASQQITLHGFCDASELAYASVIYAVQPQADGNTKVTLLVAKSRVAPLKSVSIPRLELNGALLLARLYATCKNILKEYDVLFYAWTDSEVVLSWLSSHPRNWKPYIANRTSEILDLVPADSWRYVPTKMNPANIACRGLSPKELPTCVLWWEGPQWLSCEMDSWPKQPKRNDQTSSVSKERKRTAFSFPVAVNCDFIDSLFLKFSSFTKIIDIFTFCFRYITNCKARVGKMKNLDSKGKYHVPPLTTYERRQAKVEEQKTTKGYIALFVCFVTKALHLELVSDLTSEAFIASLKRFCARRGAPKHIYCDNGTTFVGARRKLLEIFKFVSKLNENEHFCYFLSQVNIEWHFSPPVSPHFGGLCEAGVKSIKYHLKRVIGNTNLTFEEFSTLLTQVEAILNSRPLVSLDCDNDPDSLNILTPSHFLIGEVITSSLSIPMRINFLFAPVGILSKK</sequence>
<keyword evidence="3" id="KW-1185">Reference proteome</keyword>
<gene>
    <name evidence="2" type="primary">RF55_8660</name>
    <name evidence="2" type="ORF">TNCV_3441371</name>
</gene>
<dbReference type="GO" id="GO:0003676">
    <property type="term" value="F:nucleic acid binding"/>
    <property type="evidence" value="ECO:0007669"/>
    <property type="project" value="InterPro"/>
</dbReference>
<accession>A0A8X7BER0</accession>
<dbReference type="Proteomes" id="UP000887159">
    <property type="component" value="Unassembled WGS sequence"/>
</dbReference>
<reference evidence="2" key="1">
    <citation type="submission" date="2020-08" db="EMBL/GenBank/DDBJ databases">
        <title>Multicomponent nature underlies the extraordinary mechanical properties of spider dragline silk.</title>
        <authorList>
            <person name="Kono N."/>
            <person name="Nakamura H."/>
            <person name="Mori M."/>
            <person name="Yoshida Y."/>
            <person name="Ohtoshi R."/>
            <person name="Malay A.D."/>
            <person name="Moran D.A.P."/>
            <person name="Tomita M."/>
            <person name="Numata K."/>
            <person name="Arakawa K."/>
        </authorList>
    </citation>
    <scope>NUCLEOTIDE SEQUENCE</scope>
</reference>
<dbReference type="InterPro" id="IPR036397">
    <property type="entry name" value="RNaseH_sf"/>
</dbReference>
<evidence type="ECO:0000259" key="1">
    <source>
        <dbReference type="PROSITE" id="PS50994"/>
    </source>
</evidence>
<dbReference type="GO" id="GO:0015074">
    <property type="term" value="P:DNA integration"/>
    <property type="evidence" value="ECO:0007669"/>
    <property type="project" value="InterPro"/>
</dbReference>
<dbReference type="PROSITE" id="PS50994">
    <property type="entry name" value="INTEGRASE"/>
    <property type="match status" value="1"/>
</dbReference>
<dbReference type="Gene3D" id="3.30.420.10">
    <property type="entry name" value="Ribonuclease H-like superfamily/Ribonuclease H"/>
    <property type="match status" value="1"/>
</dbReference>
<dbReference type="Pfam" id="PF05380">
    <property type="entry name" value="Peptidase_A17"/>
    <property type="match status" value="1"/>
</dbReference>
<feature type="domain" description="Integrase catalytic" evidence="1">
    <location>
        <begin position="328"/>
        <end position="517"/>
    </location>
</feature>
<evidence type="ECO:0000313" key="3">
    <source>
        <dbReference type="Proteomes" id="UP000887159"/>
    </source>
</evidence>
<evidence type="ECO:0000313" key="2">
    <source>
        <dbReference type="EMBL" id="GFY28770.1"/>
    </source>
</evidence>
<dbReference type="SUPFAM" id="SSF53098">
    <property type="entry name" value="Ribonuclease H-like"/>
    <property type="match status" value="1"/>
</dbReference>
<dbReference type="InterPro" id="IPR001584">
    <property type="entry name" value="Integrase_cat-core"/>
</dbReference>
<name>A0A8X7BER0_TRICX</name>
<dbReference type="AlphaFoldDB" id="A0A8X7BER0"/>
<dbReference type="EMBL" id="BMAU01021386">
    <property type="protein sequence ID" value="GFY28770.1"/>
    <property type="molecule type" value="Genomic_DNA"/>
</dbReference>
<proteinExistence type="predicted"/>